<evidence type="ECO:0000256" key="5">
    <source>
        <dbReference type="ARBA" id="ARBA00022927"/>
    </source>
</evidence>
<reference evidence="10 11" key="1">
    <citation type="submission" date="2014-01" db="EMBL/GenBank/DDBJ databases">
        <title>Interspecies Systems Biology Uncovers Metabolites Affecting C. elegans Gene Expression and Life History Traits.</title>
        <authorList>
            <person name="Watson E."/>
            <person name="Macneil L.T."/>
            <person name="Ritter A.D."/>
            <person name="Yilmaz L.S."/>
            <person name="Rosebrock A.P."/>
            <person name="Caudy A.A."/>
            <person name="Walhout A.J."/>
        </authorList>
    </citation>
    <scope>NUCLEOTIDE SEQUENCE [LARGE SCALE GENOMIC DNA]</scope>
    <source>
        <strain evidence="10 11">DA1877</strain>
    </source>
</reference>
<dbReference type="GO" id="GO:0005886">
    <property type="term" value="C:plasma membrane"/>
    <property type="evidence" value="ECO:0007669"/>
    <property type="project" value="UniProtKB-UniRule"/>
</dbReference>
<dbReference type="HAMAP" id="MF_00422">
    <property type="entry name" value="SecE"/>
    <property type="match status" value="1"/>
</dbReference>
<keyword evidence="4 9" id="KW-0812">Transmembrane</keyword>
<dbReference type="PANTHER" id="PTHR33910:SF1">
    <property type="entry name" value="PROTEIN TRANSLOCASE SUBUNIT SECE"/>
    <property type="match status" value="1"/>
</dbReference>
<dbReference type="PANTHER" id="PTHR33910">
    <property type="entry name" value="PROTEIN TRANSLOCASE SUBUNIT SECE"/>
    <property type="match status" value="1"/>
</dbReference>
<accession>A0A014MQ62</accession>
<evidence type="ECO:0000256" key="8">
    <source>
        <dbReference type="ARBA" id="ARBA00023136"/>
    </source>
</evidence>
<dbReference type="RefSeq" id="WP_043382617.1">
    <property type="nucleotide sequence ID" value="NZ_JBOK01000008.1"/>
</dbReference>
<dbReference type="InterPro" id="IPR001901">
    <property type="entry name" value="Translocase_SecE/Sec61-g"/>
</dbReference>
<dbReference type="AlphaFoldDB" id="A0A014MQ62"/>
<dbReference type="NCBIfam" id="TIGR00964">
    <property type="entry name" value="secE_bact"/>
    <property type="match status" value="1"/>
</dbReference>
<dbReference type="InterPro" id="IPR005807">
    <property type="entry name" value="SecE_bac"/>
</dbReference>
<comment type="subunit">
    <text evidence="9">Component of the Sec protein translocase complex. Heterotrimer consisting of SecY, SecE and SecG subunits. The heterotrimers can form oligomers, although 1 heterotrimer is thought to be able to translocate proteins. Interacts with the ribosome. Interacts with SecDF, and other proteins may be involved. Interacts with SecA.</text>
</comment>
<evidence type="ECO:0000313" key="10">
    <source>
        <dbReference type="EMBL" id="EXU80279.1"/>
    </source>
</evidence>
<dbReference type="InterPro" id="IPR038379">
    <property type="entry name" value="SecE_sf"/>
</dbReference>
<comment type="caution">
    <text evidence="10">The sequence shown here is derived from an EMBL/GenBank/DDBJ whole genome shotgun (WGS) entry which is preliminary data.</text>
</comment>
<comment type="caution">
    <text evidence="9">Lacks conserved residue(s) required for the propagation of feature annotation.</text>
</comment>
<dbReference type="PRINTS" id="PR01650">
    <property type="entry name" value="SECETRNLCASE"/>
</dbReference>
<evidence type="ECO:0000256" key="3">
    <source>
        <dbReference type="ARBA" id="ARBA00022475"/>
    </source>
</evidence>
<organism evidence="10 11">
    <name type="scientific">Comamonas aquatica DA1877</name>
    <dbReference type="NCBI Taxonomy" id="1457173"/>
    <lineage>
        <taxon>Bacteria</taxon>
        <taxon>Pseudomonadati</taxon>
        <taxon>Pseudomonadota</taxon>
        <taxon>Betaproteobacteria</taxon>
        <taxon>Burkholderiales</taxon>
        <taxon>Comamonadaceae</taxon>
        <taxon>Comamonas</taxon>
    </lineage>
</organism>
<protein>
    <recommendedName>
        <fullName evidence="9">Protein translocase subunit SecE</fullName>
    </recommendedName>
</protein>
<keyword evidence="5 9" id="KW-0653">Protein transport</keyword>
<dbReference type="GO" id="GO:0043952">
    <property type="term" value="P:protein transport by the Sec complex"/>
    <property type="evidence" value="ECO:0007669"/>
    <property type="project" value="UniProtKB-UniRule"/>
</dbReference>
<name>A0A014MQ62_9BURK</name>
<dbReference type="GO" id="GO:0008320">
    <property type="term" value="F:protein transmembrane transporter activity"/>
    <property type="evidence" value="ECO:0007669"/>
    <property type="project" value="UniProtKB-UniRule"/>
</dbReference>
<keyword evidence="3 9" id="KW-1003">Cell membrane</keyword>
<dbReference type="Pfam" id="PF00584">
    <property type="entry name" value="SecE"/>
    <property type="match status" value="1"/>
</dbReference>
<feature type="transmembrane region" description="Helical" evidence="9">
    <location>
        <begin position="89"/>
        <end position="109"/>
    </location>
</feature>
<feature type="transmembrane region" description="Helical" evidence="9">
    <location>
        <begin position="41"/>
        <end position="60"/>
    </location>
</feature>
<comment type="function">
    <text evidence="9">Essential subunit of the Sec protein translocation channel SecYEG. Clamps together the 2 halves of SecY. May contact the channel plug during translocation.</text>
</comment>
<keyword evidence="7 9" id="KW-0811">Translocation</keyword>
<evidence type="ECO:0000256" key="1">
    <source>
        <dbReference type="ARBA" id="ARBA00004370"/>
    </source>
</evidence>
<feature type="transmembrane region" description="Helical" evidence="9">
    <location>
        <begin position="18"/>
        <end position="35"/>
    </location>
</feature>
<evidence type="ECO:0000256" key="6">
    <source>
        <dbReference type="ARBA" id="ARBA00022989"/>
    </source>
</evidence>
<dbReference type="GO" id="GO:0009306">
    <property type="term" value="P:protein secretion"/>
    <property type="evidence" value="ECO:0007669"/>
    <property type="project" value="UniProtKB-UniRule"/>
</dbReference>
<comment type="subcellular location">
    <subcellularLocation>
        <location evidence="1">Membrane</location>
    </subcellularLocation>
</comment>
<evidence type="ECO:0000256" key="7">
    <source>
        <dbReference type="ARBA" id="ARBA00023010"/>
    </source>
</evidence>
<evidence type="ECO:0000313" key="11">
    <source>
        <dbReference type="Proteomes" id="UP000020766"/>
    </source>
</evidence>
<dbReference type="NCBIfam" id="NF004371">
    <property type="entry name" value="PRK05740.1-1"/>
    <property type="match status" value="1"/>
</dbReference>
<dbReference type="Proteomes" id="UP000020766">
    <property type="component" value="Unassembled WGS sequence"/>
</dbReference>
<keyword evidence="6 9" id="KW-1133">Transmembrane helix</keyword>
<dbReference type="PATRIC" id="fig|1457173.3.peg.1640"/>
<gene>
    <name evidence="9" type="primary">secE</name>
    <name evidence="10" type="ORF">AX13_16980</name>
</gene>
<dbReference type="Gene3D" id="1.20.5.1030">
    <property type="entry name" value="Preprotein translocase secy subunit"/>
    <property type="match status" value="1"/>
</dbReference>
<dbReference type="GO" id="GO:0006605">
    <property type="term" value="P:protein targeting"/>
    <property type="evidence" value="ECO:0007669"/>
    <property type="project" value="UniProtKB-UniRule"/>
</dbReference>
<dbReference type="STRING" id="225991.MA05_00595"/>
<evidence type="ECO:0000256" key="2">
    <source>
        <dbReference type="ARBA" id="ARBA00022448"/>
    </source>
</evidence>
<dbReference type="EMBL" id="JBOK01000008">
    <property type="protein sequence ID" value="EXU80279.1"/>
    <property type="molecule type" value="Genomic_DNA"/>
</dbReference>
<evidence type="ECO:0000256" key="9">
    <source>
        <dbReference type="HAMAP-Rule" id="MF_00422"/>
    </source>
</evidence>
<keyword evidence="11" id="KW-1185">Reference proteome</keyword>
<evidence type="ECO:0000256" key="4">
    <source>
        <dbReference type="ARBA" id="ARBA00022692"/>
    </source>
</evidence>
<dbReference type="GO" id="GO:0065002">
    <property type="term" value="P:intracellular protein transmembrane transport"/>
    <property type="evidence" value="ECO:0007669"/>
    <property type="project" value="UniProtKB-UniRule"/>
</dbReference>
<keyword evidence="8 9" id="KW-0472">Membrane</keyword>
<proteinExistence type="inferred from homology"/>
<sequence length="127" mass="13961">MATSQVETVSTGADKAKLFGALFLVIAAVAGFYLLAQQGPLVQWGVLVAGLIAAAATFSVSEQGKQLLAFGKDSWKEVKKVVWPTRKESLQMTAYVFAFVVVMALFLWLTDKTLEWVLYDLILGWRS</sequence>
<comment type="similarity">
    <text evidence="9">Belongs to the SecE/SEC61-gamma family.</text>
</comment>
<keyword evidence="2 9" id="KW-0813">Transport</keyword>